<dbReference type="InterPro" id="IPR036291">
    <property type="entry name" value="NAD(P)-bd_dom_sf"/>
</dbReference>
<evidence type="ECO:0000256" key="8">
    <source>
        <dbReference type="ARBA" id="ARBA00023136"/>
    </source>
</evidence>
<comment type="subcellular location">
    <subcellularLocation>
        <location evidence="1">Membrane</location>
        <topology evidence="1">Multi-pass membrane protein</topology>
    </subcellularLocation>
</comment>
<dbReference type="FunFam" id="3.40.50.720:FF:000143">
    <property type="entry name" value="Fatty acyl-CoA reductase"/>
    <property type="match status" value="1"/>
</dbReference>
<dbReference type="PANTHER" id="PTHR11011:SF60">
    <property type="entry name" value="FATTY ACYL-COA REDUCTASE-RELATED"/>
    <property type="match status" value="1"/>
</dbReference>
<dbReference type="InterPro" id="IPR013120">
    <property type="entry name" value="FAR_NAD-bd"/>
</dbReference>
<dbReference type="GeneID" id="106124918"/>
<comment type="similarity">
    <text evidence="2 10">Belongs to the fatty acyl-CoA reductase family.</text>
</comment>
<evidence type="ECO:0000256" key="1">
    <source>
        <dbReference type="ARBA" id="ARBA00004141"/>
    </source>
</evidence>
<protein>
    <recommendedName>
        <fullName evidence="10">Fatty acyl-CoA reductase</fullName>
        <ecNumber evidence="10">1.2.1.84</ecNumber>
    </recommendedName>
</protein>
<dbReference type="Pfam" id="PF03015">
    <property type="entry name" value="Sterile"/>
    <property type="match status" value="1"/>
</dbReference>
<feature type="domain" description="Fatty acyl-CoA reductase C-terminal" evidence="11">
    <location>
        <begin position="389"/>
        <end position="481"/>
    </location>
</feature>
<evidence type="ECO:0000256" key="10">
    <source>
        <dbReference type="RuleBase" id="RU363097"/>
    </source>
</evidence>
<dbReference type="GO" id="GO:0080019">
    <property type="term" value="F:alcohol-forming very long-chain fatty acyl-CoA reductase activity"/>
    <property type="evidence" value="ECO:0007669"/>
    <property type="project" value="InterPro"/>
</dbReference>
<organism evidence="13">
    <name type="scientific">Papilio xuthus</name>
    <name type="common">Asian swallowtail butterfly</name>
    <dbReference type="NCBI Taxonomy" id="66420"/>
    <lineage>
        <taxon>Eukaryota</taxon>
        <taxon>Metazoa</taxon>
        <taxon>Ecdysozoa</taxon>
        <taxon>Arthropoda</taxon>
        <taxon>Hexapoda</taxon>
        <taxon>Insecta</taxon>
        <taxon>Pterygota</taxon>
        <taxon>Neoptera</taxon>
        <taxon>Endopterygota</taxon>
        <taxon>Lepidoptera</taxon>
        <taxon>Glossata</taxon>
        <taxon>Ditrysia</taxon>
        <taxon>Papilionoidea</taxon>
        <taxon>Papilionidae</taxon>
        <taxon>Papilioninae</taxon>
        <taxon>Papilio</taxon>
    </lineage>
</organism>
<dbReference type="EC" id="1.2.1.84" evidence="10"/>
<dbReference type="SUPFAM" id="SSF51735">
    <property type="entry name" value="NAD(P)-binding Rossmann-fold domains"/>
    <property type="match status" value="1"/>
</dbReference>
<evidence type="ECO:0000256" key="6">
    <source>
        <dbReference type="ARBA" id="ARBA00022989"/>
    </source>
</evidence>
<reference evidence="13" key="1">
    <citation type="submission" date="2025-08" db="UniProtKB">
        <authorList>
            <consortium name="RefSeq"/>
        </authorList>
    </citation>
    <scope>IDENTIFICATION</scope>
</reference>
<evidence type="ECO:0000256" key="2">
    <source>
        <dbReference type="ARBA" id="ARBA00005928"/>
    </source>
</evidence>
<comment type="catalytic activity">
    <reaction evidence="9 10">
        <text>a long-chain fatty acyl-CoA + 2 NADPH + 2 H(+) = a long-chain primary fatty alcohol + 2 NADP(+) + CoA</text>
        <dbReference type="Rhea" id="RHEA:52716"/>
        <dbReference type="ChEBI" id="CHEBI:15378"/>
        <dbReference type="ChEBI" id="CHEBI:57287"/>
        <dbReference type="ChEBI" id="CHEBI:57783"/>
        <dbReference type="ChEBI" id="CHEBI:58349"/>
        <dbReference type="ChEBI" id="CHEBI:77396"/>
        <dbReference type="ChEBI" id="CHEBI:83139"/>
        <dbReference type="EC" id="1.2.1.84"/>
    </reaction>
</comment>
<dbReference type="Pfam" id="PF07993">
    <property type="entry name" value="NAD_binding_4"/>
    <property type="match status" value="1"/>
</dbReference>
<name>A0AAJ6ZQZ4_PAPXU</name>
<dbReference type="InterPro" id="IPR033640">
    <property type="entry name" value="FAR_C"/>
</dbReference>
<dbReference type="GO" id="GO:0035336">
    <property type="term" value="P:long-chain fatty-acyl-CoA metabolic process"/>
    <property type="evidence" value="ECO:0007669"/>
    <property type="project" value="TreeGrafter"/>
</dbReference>
<feature type="transmembrane region" description="Helical" evidence="10">
    <location>
        <begin position="499"/>
        <end position="523"/>
    </location>
</feature>
<dbReference type="KEGG" id="pxu:106124918"/>
<dbReference type="GO" id="GO:0005777">
    <property type="term" value="C:peroxisome"/>
    <property type="evidence" value="ECO:0007669"/>
    <property type="project" value="TreeGrafter"/>
</dbReference>
<proteinExistence type="inferred from homology"/>
<dbReference type="InterPro" id="IPR026055">
    <property type="entry name" value="FAR"/>
</dbReference>
<keyword evidence="8 10" id="KW-0472">Membrane</keyword>
<dbReference type="PANTHER" id="PTHR11011">
    <property type="entry name" value="MALE STERILITY PROTEIN 2-RELATED"/>
    <property type="match status" value="1"/>
</dbReference>
<comment type="function">
    <text evidence="10">Catalyzes the reduction of fatty acyl-CoA to fatty alcohols.</text>
</comment>
<dbReference type="CDD" id="cd05236">
    <property type="entry name" value="FAR-N_SDR_e"/>
    <property type="match status" value="1"/>
</dbReference>
<evidence type="ECO:0000256" key="4">
    <source>
        <dbReference type="ARBA" id="ARBA00022692"/>
    </source>
</evidence>
<evidence type="ECO:0000256" key="7">
    <source>
        <dbReference type="ARBA" id="ARBA00023098"/>
    </source>
</evidence>
<accession>A0AAJ6ZQZ4</accession>
<gene>
    <name evidence="13" type="primary">LOC106124918</name>
</gene>
<keyword evidence="7 10" id="KW-0443">Lipid metabolism</keyword>
<keyword evidence="6 10" id="KW-1133">Transmembrane helix</keyword>
<keyword evidence="4 10" id="KW-0812">Transmembrane</keyword>
<feature type="transmembrane region" description="Helical" evidence="10">
    <location>
        <begin position="384"/>
        <end position="405"/>
    </location>
</feature>
<dbReference type="CDD" id="cd09071">
    <property type="entry name" value="FAR_C"/>
    <property type="match status" value="1"/>
</dbReference>
<keyword evidence="10" id="KW-0560">Oxidoreductase</keyword>
<dbReference type="AlphaFoldDB" id="A0AAJ6ZQZ4"/>
<sequence>MESMLALEREVQEHQQDVEKVIASGASDVERFYAGSNIFLTGGSGFIGKHLIEKLFRCCNVNKIYLLLRSKKGKNVHQRINQILKDPVFDSLHKHKSDFVKNIIPIVGDISEKELGIGSADQNIITEQVNIIIHAAANVNFNENVKAATLMNVRGIREIVRLAKCCKQLRSVVHVSTAYSHATKSRVRQAVKEQFYDSPIPPNTMIEMAETIEQNKLDNIMQLLNEDHTNTYTFTKAVAEEVVRTEAQGLPICIVRPSVVISSYREPLPGWIDPWNINGPSGVILGSYTGIIHVLKLTGDIVISCVPVDIVTNTILVAARENAIQINQSNLEDIKIYNVTNNRNPLVLSHFTKILDTSGRSLISLRAIWYCFCLETSNSFTNVILFWLLHFIPAFFADIACKIIGKRPILIETYKKIYKLTSALESFMNMEWKFQDDNTLNLYLNLSNIDRDIFNCDMATIDNTEMTLIWAYGVRKYIIKDRTVNNADQVARKQFWLKILTYFILFLYVYLFYKIIMTSYSIITTFI</sequence>
<evidence type="ECO:0000259" key="11">
    <source>
        <dbReference type="Pfam" id="PF03015"/>
    </source>
</evidence>
<dbReference type="Proteomes" id="UP000694872">
    <property type="component" value="Unplaced"/>
</dbReference>
<dbReference type="Gene3D" id="3.40.50.720">
    <property type="entry name" value="NAD(P)-binding Rossmann-like Domain"/>
    <property type="match status" value="1"/>
</dbReference>
<evidence type="ECO:0000256" key="5">
    <source>
        <dbReference type="ARBA" id="ARBA00022857"/>
    </source>
</evidence>
<feature type="domain" description="Thioester reductase (TE)" evidence="12">
    <location>
        <begin position="40"/>
        <end position="315"/>
    </location>
</feature>
<keyword evidence="3 10" id="KW-0444">Lipid biosynthesis</keyword>
<dbReference type="GO" id="GO:0016020">
    <property type="term" value="C:membrane"/>
    <property type="evidence" value="ECO:0007669"/>
    <property type="project" value="UniProtKB-SubCell"/>
</dbReference>
<dbReference type="GO" id="GO:0102965">
    <property type="term" value="F:alcohol-forming long-chain fatty acyl-CoA reductase activity"/>
    <property type="evidence" value="ECO:0007669"/>
    <property type="project" value="UniProtKB-EC"/>
</dbReference>
<dbReference type="RefSeq" id="XP_013177400.1">
    <property type="nucleotide sequence ID" value="XM_013321946.1"/>
</dbReference>
<evidence type="ECO:0000313" key="13">
    <source>
        <dbReference type="RefSeq" id="XP_013177400.1"/>
    </source>
</evidence>
<evidence type="ECO:0000256" key="9">
    <source>
        <dbReference type="ARBA" id="ARBA00052530"/>
    </source>
</evidence>
<evidence type="ECO:0000259" key="12">
    <source>
        <dbReference type="Pfam" id="PF07993"/>
    </source>
</evidence>
<evidence type="ECO:0000256" key="3">
    <source>
        <dbReference type="ARBA" id="ARBA00022516"/>
    </source>
</evidence>
<keyword evidence="5 10" id="KW-0521">NADP</keyword>